<dbReference type="EMBL" id="MU069919">
    <property type="protein sequence ID" value="KAF5831807.1"/>
    <property type="molecule type" value="Genomic_DNA"/>
</dbReference>
<sequence length="137" mass="15021">MQALSGFQRQEAEGARCIEHLNRAVGAAKQLLDGLIQSSTVSEGGPDSQHHAQEYKQHTEALREGLKAMFQHKAEHERAAAEAPPSSSQELEQLRAKKAALEQRIQECCGVEKALIDTSRSLLDAMACWDATQKQLG</sequence>
<evidence type="ECO:0000313" key="3">
    <source>
        <dbReference type="Proteomes" id="UP000815325"/>
    </source>
</evidence>
<dbReference type="Proteomes" id="UP000815325">
    <property type="component" value="Unassembled WGS sequence"/>
</dbReference>
<gene>
    <name evidence="2" type="ORF">DUNSADRAFT_12553</name>
</gene>
<reference evidence="2" key="1">
    <citation type="submission" date="2017-08" db="EMBL/GenBank/DDBJ databases">
        <authorList>
            <person name="Polle J.E."/>
            <person name="Barry K."/>
            <person name="Cushman J."/>
            <person name="Schmutz J."/>
            <person name="Tran D."/>
            <person name="Hathwaick L.T."/>
            <person name="Yim W.C."/>
            <person name="Jenkins J."/>
            <person name="Mckie-Krisberg Z.M."/>
            <person name="Prochnik S."/>
            <person name="Lindquist E."/>
            <person name="Dockter R.B."/>
            <person name="Adam C."/>
            <person name="Molina H."/>
            <person name="Bunkerborg J."/>
            <person name="Jin E."/>
            <person name="Buchheim M."/>
            <person name="Magnuson J."/>
        </authorList>
    </citation>
    <scope>NUCLEOTIDE SEQUENCE</scope>
    <source>
        <strain evidence="2">CCAP 19/18</strain>
    </source>
</reference>
<feature type="compositionally biased region" description="Low complexity" evidence="1">
    <location>
        <begin position="81"/>
        <end position="91"/>
    </location>
</feature>
<accession>A0ABQ7GB21</accession>
<feature type="compositionally biased region" description="Basic and acidic residues" evidence="1">
    <location>
        <begin position="48"/>
        <end position="59"/>
    </location>
</feature>
<evidence type="ECO:0000313" key="2">
    <source>
        <dbReference type="EMBL" id="KAF5831807.1"/>
    </source>
</evidence>
<evidence type="ECO:0008006" key="4">
    <source>
        <dbReference type="Google" id="ProtNLM"/>
    </source>
</evidence>
<protein>
    <recommendedName>
        <fullName evidence="4">Mediator of RNA polymerase II transcription subunit 30</fullName>
    </recommendedName>
</protein>
<evidence type="ECO:0000256" key="1">
    <source>
        <dbReference type="SAM" id="MobiDB-lite"/>
    </source>
</evidence>
<feature type="region of interest" description="Disordered" evidence="1">
    <location>
        <begin position="73"/>
        <end position="95"/>
    </location>
</feature>
<proteinExistence type="predicted"/>
<organism evidence="2 3">
    <name type="scientific">Dunaliella salina</name>
    <name type="common">Green alga</name>
    <name type="synonym">Protococcus salinus</name>
    <dbReference type="NCBI Taxonomy" id="3046"/>
    <lineage>
        <taxon>Eukaryota</taxon>
        <taxon>Viridiplantae</taxon>
        <taxon>Chlorophyta</taxon>
        <taxon>core chlorophytes</taxon>
        <taxon>Chlorophyceae</taxon>
        <taxon>CS clade</taxon>
        <taxon>Chlamydomonadales</taxon>
        <taxon>Dunaliellaceae</taxon>
        <taxon>Dunaliella</taxon>
    </lineage>
</organism>
<comment type="caution">
    <text evidence="2">The sequence shown here is derived from an EMBL/GenBank/DDBJ whole genome shotgun (WGS) entry which is preliminary data.</text>
</comment>
<keyword evidence="3" id="KW-1185">Reference proteome</keyword>
<name>A0ABQ7GB21_DUNSA</name>
<feature type="region of interest" description="Disordered" evidence="1">
    <location>
        <begin position="38"/>
        <end position="59"/>
    </location>
</feature>